<feature type="non-terminal residue" evidence="1">
    <location>
        <position position="49"/>
    </location>
</feature>
<organism evidence="1">
    <name type="scientific">marine sediment metagenome</name>
    <dbReference type="NCBI Taxonomy" id="412755"/>
    <lineage>
        <taxon>unclassified sequences</taxon>
        <taxon>metagenomes</taxon>
        <taxon>ecological metagenomes</taxon>
    </lineage>
</organism>
<reference evidence="1" key="1">
    <citation type="journal article" date="2014" name="Front. Microbiol.">
        <title>High frequency of phylogenetically diverse reductive dehalogenase-homologous genes in deep subseafloor sedimentary metagenomes.</title>
        <authorList>
            <person name="Kawai M."/>
            <person name="Futagami T."/>
            <person name="Toyoda A."/>
            <person name="Takaki Y."/>
            <person name="Nishi S."/>
            <person name="Hori S."/>
            <person name="Arai W."/>
            <person name="Tsubouchi T."/>
            <person name="Morono Y."/>
            <person name="Uchiyama I."/>
            <person name="Ito T."/>
            <person name="Fujiyama A."/>
            <person name="Inagaki F."/>
            <person name="Takami H."/>
        </authorList>
    </citation>
    <scope>NUCLEOTIDE SEQUENCE</scope>
    <source>
        <strain evidence="1">Expedition CK06-06</strain>
    </source>
</reference>
<accession>X1L2N3</accession>
<name>X1L2N3_9ZZZZ</name>
<evidence type="ECO:0000313" key="1">
    <source>
        <dbReference type="EMBL" id="GAH88438.1"/>
    </source>
</evidence>
<dbReference type="AlphaFoldDB" id="X1L2N3"/>
<dbReference type="EMBL" id="BARU01037501">
    <property type="protein sequence ID" value="GAH88438.1"/>
    <property type="molecule type" value="Genomic_DNA"/>
</dbReference>
<gene>
    <name evidence="1" type="ORF">S03H2_58425</name>
</gene>
<protein>
    <submittedName>
        <fullName evidence="1">Uncharacterized protein</fullName>
    </submittedName>
</protein>
<proteinExistence type="predicted"/>
<comment type="caution">
    <text evidence="1">The sequence shown here is derived from an EMBL/GenBank/DDBJ whole genome shotgun (WGS) entry which is preliminary data.</text>
</comment>
<sequence>MTSGDMRIVEFDTHKASDELYNLYFELAEKLGEEKRPGEAPPPRNLLRR</sequence>